<proteinExistence type="predicted"/>
<dbReference type="AlphaFoldDB" id="L7UJN5"/>
<evidence type="ECO:0000256" key="1">
    <source>
        <dbReference type="SAM" id="SignalP"/>
    </source>
</evidence>
<dbReference type="HOGENOM" id="CLU_037203_0_0_7"/>
<dbReference type="InterPro" id="IPR013211">
    <property type="entry name" value="LVIVD"/>
</dbReference>
<evidence type="ECO:0000313" key="2">
    <source>
        <dbReference type="EMBL" id="AGC48115.1"/>
    </source>
</evidence>
<accession>L7UJN5</accession>
<feature type="chain" id="PRO_5003984424" evidence="1">
    <location>
        <begin position="23"/>
        <end position="536"/>
    </location>
</feature>
<feature type="signal peptide" evidence="1">
    <location>
        <begin position="1"/>
        <end position="22"/>
    </location>
</feature>
<dbReference type="eggNOG" id="COG5276">
    <property type="taxonomic scope" value="Bacteria"/>
</dbReference>
<dbReference type="PATRIC" id="fig|1278073.3.peg.6948"/>
<dbReference type="RefSeq" id="WP_015352369.1">
    <property type="nucleotide sequence ID" value="NC_020126.1"/>
</dbReference>
<dbReference type="SUPFAM" id="SSF82171">
    <property type="entry name" value="DPP6 N-terminal domain-like"/>
    <property type="match status" value="1"/>
</dbReference>
<keyword evidence="2" id="KW-0449">Lipoprotein</keyword>
<dbReference type="Pfam" id="PF08309">
    <property type="entry name" value="LVIVD"/>
    <property type="match status" value="2"/>
</dbReference>
<dbReference type="InterPro" id="IPR015943">
    <property type="entry name" value="WD40/YVTN_repeat-like_dom_sf"/>
</dbReference>
<evidence type="ECO:0000313" key="3">
    <source>
        <dbReference type="Proteomes" id="UP000011131"/>
    </source>
</evidence>
<dbReference type="KEGG" id="msd:MYSTI_06842"/>
<keyword evidence="3" id="KW-1185">Reference proteome</keyword>
<gene>
    <name evidence="2" type="ordered locus">MYSTI_06842</name>
</gene>
<dbReference type="Proteomes" id="UP000011131">
    <property type="component" value="Chromosome"/>
</dbReference>
<dbReference type="OrthoDB" id="5378776at2"/>
<dbReference type="Gene3D" id="2.130.10.10">
    <property type="entry name" value="YVTN repeat-like/Quinoprotein amine dehydrogenase"/>
    <property type="match status" value="1"/>
</dbReference>
<keyword evidence="1" id="KW-0732">Signal</keyword>
<reference evidence="2 3" key="1">
    <citation type="journal article" date="2013" name="Genome Announc.">
        <title>Complete genome sequence of Myxococcus stipitatus strain DSM 14675, a fruiting myxobacterium.</title>
        <authorList>
            <person name="Huntley S."/>
            <person name="Kneip S."/>
            <person name="Treuner-Lange A."/>
            <person name="Sogaard-Andersen L."/>
        </authorList>
    </citation>
    <scope>NUCLEOTIDE SEQUENCE [LARGE SCALE GENOMIC DNA]</scope>
    <source>
        <strain evidence="3">DSM 14675 / JCM 12634 / Mx s8</strain>
    </source>
</reference>
<sequence length="536" mass="58726">MAAPPRRFGVFLAALLVTLLPACDDPKPSPPDAGPYVWDGTYEELEDRGEWLDPGRPLAPCTFDTRNATGSSCEDLARFDTSACSPAALAAVPLEGIYQSSLRTVRPLEDGGTRASATSIGFRLQDSAATSTMHDSPLLHQDTRGGRFIVTGRHPYDETMITTLVGCQTPAPHIITGCYARCRDNRLAASGTFEARRLARQHGEPESSGGMTLVAERPVSLGMPVDVYVTQGHAYVVSVLRPGRVGGLSVFDVANPRNPILRTTISLPGDSYWNGVWAKGHALYIASGDRGTLVYDISQPADPLFVRALTTGPENVTHTVLVDGDRLYSMSPMTGTFVYDLTTPLDPVLRTVISFPEEIGQDGPHDAFAYENRLYLSHASGRYIIADVSNLDEVRLLGQYDGRQWAHHNAVGTFAGKTLAFEAGEFTGSHLRVLDVTDPARIALIGEFRMRQVPSIHNLILRGHRLYIAWYHEGLRVLDVSNPTRPKQVAHYHTYREEDPHRGDSLFEGTIGIRVPGDGYIYVVDTSRGLLVFNEL</sequence>
<organism evidence="2 3">
    <name type="scientific">Myxococcus stipitatus (strain DSM 14675 / JCM 12634 / Mx s8)</name>
    <dbReference type="NCBI Taxonomy" id="1278073"/>
    <lineage>
        <taxon>Bacteria</taxon>
        <taxon>Pseudomonadati</taxon>
        <taxon>Myxococcota</taxon>
        <taxon>Myxococcia</taxon>
        <taxon>Myxococcales</taxon>
        <taxon>Cystobacterineae</taxon>
        <taxon>Myxococcaceae</taxon>
        <taxon>Myxococcus</taxon>
    </lineage>
</organism>
<name>L7UJN5_MYXSD</name>
<dbReference type="EMBL" id="CP004025">
    <property type="protein sequence ID" value="AGC48115.1"/>
    <property type="molecule type" value="Genomic_DNA"/>
</dbReference>
<dbReference type="STRING" id="1278073.MYSTI_06842"/>
<protein>
    <submittedName>
        <fullName evidence="2">Putative lipoprotein</fullName>
    </submittedName>
</protein>